<evidence type="ECO:0008006" key="3">
    <source>
        <dbReference type="Google" id="ProtNLM"/>
    </source>
</evidence>
<dbReference type="OrthoDB" id="425681at2759"/>
<organism evidence="1 2">
    <name type="scientific">Eumeta variegata</name>
    <name type="common">Bagworm moth</name>
    <name type="synonym">Eumeta japonica</name>
    <dbReference type="NCBI Taxonomy" id="151549"/>
    <lineage>
        <taxon>Eukaryota</taxon>
        <taxon>Metazoa</taxon>
        <taxon>Ecdysozoa</taxon>
        <taxon>Arthropoda</taxon>
        <taxon>Hexapoda</taxon>
        <taxon>Insecta</taxon>
        <taxon>Pterygota</taxon>
        <taxon>Neoptera</taxon>
        <taxon>Endopterygota</taxon>
        <taxon>Lepidoptera</taxon>
        <taxon>Glossata</taxon>
        <taxon>Ditrysia</taxon>
        <taxon>Tineoidea</taxon>
        <taxon>Psychidae</taxon>
        <taxon>Oiketicinae</taxon>
        <taxon>Eumeta</taxon>
    </lineage>
</organism>
<sequence length="92" mass="10198">MDELSGNYLLYADDQIVLPPSACDLQKMVTKINDSVKKIGIQADPPISFSHKLNKRKAGQAIDPLTITALMTTVMNNHRSDPHCTSMADFEH</sequence>
<gene>
    <name evidence="1" type="ORF">EVAR_75482_1</name>
</gene>
<dbReference type="EMBL" id="BGZK01000067">
    <property type="protein sequence ID" value="GBP14906.1"/>
    <property type="molecule type" value="Genomic_DNA"/>
</dbReference>
<protein>
    <recommendedName>
        <fullName evidence="3">Reverse transcriptase domain-containing protein</fullName>
    </recommendedName>
</protein>
<comment type="caution">
    <text evidence="1">The sequence shown here is derived from an EMBL/GenBank/DDBJ whole genome shotgun (WGS) entry which is preliminary data.</text>
</comment>
<evidence type="ECO:0000313" key="2">
    <source>
        <dbReference type="Proteomes" id="UP000299102"/>
    </source>
</evidence>
<keyword evidence="2" id="KW-1185">Reference proteome</keyword>
<reference evidence="1 2" key="1">
    <citation type="journal article" date="2019" name="Commun. Biol.">
        <title>The bagworm genome reveals a unique fibroin gene that provides high tensile strength.</title>
        <authorList>
            <person name="Kono N."/>
            <person name="Nakamura H."/>
            <person name="Ohtoshi R."/>
            <person name="Tomita M."/>
            <person name="Numata K."/>
            <person name="Arakawa K."/>
        </authorList>
    </citation>
    <scope>NUCLEOTIDE SEQUENCE [LARGE SCALE GENOMIC DNA]</scope>
</reference>
<evidence type="ECO:0000313" key="1">
    <source>
        <dbReference type="EMBL" id="GBP14906.1"/>
    </source>
</evidence>
<accession>A0A4C1TL26</accession>
<dbReference type="Proteomes" id="UP000299102">
    <property type="component" value="Unassembled WGS sequence"/>
</dbReference>
<name>A0A4C1TL26_EUMVA</name>
<dbReference type="AlphaFoldDB" id="A0A4C1TL26"/>
<proteinExistence type="predicted"/>